<accession>A0A409W9D5</accession>
<evidence type="ECO:0000313" key="1">
    <source>
        <dbReference type="EMBL" id="PPQ75108.1"/>
    </source>
</evidence>
<dbReference type="InParanoid" id="A0A409W9D5"/>
<evidence type="ECO:0000313" key="2">
    <source>
        <dbReference type="Proteomes" id="UP000284706"/>
    </source>
</evidence>
<dbReference type="EMBL" id="NHYE01005288">
    <property type="protein sequence ID" value="PPQ75108.1"/>
    <property type="molecule type" value="Genomic_DNA"/>
</dbReference>
<reference evidence="1 2" key="1">
    <citation type="journal article" date="2018" name="Evol. Lett.">
        <title>Horizontal gene cluster transfer increased hallucinogenic mushroom diversity.</title>
        <authorList>
            <person name="Reynolds H.T."/>
            <person name="Vijayakumar V."/>
            <person name="Gluck-Thaler E."/>
            <person name="Korotkin H.B."/>
            <person name="Matheny P.B."/>
            <person name="Slot J.C."/>
        </authorList>
    </citation>
    <scope>NUCLEOTIDE SEQUENCE [LARGE SCALE GENOMIC DNA]</scope>
    <source>
        <strain evidence="1 2">SRW20</strain>
    </source>
</reference>
<protein>
    <submittedName>
        <fullName evidence="1">Uncharacterized protein</fullName>
    </submittedName>
</protein>
<gene>
    <name evidence="1" type="ORF">CVT26_008141</name>
</gene>
<comment type="caution">
    <text evidence="1">The sequence shown here is derived from an EMBL/GenBank/DDBJ whole genome shotgun (WGS) entry which is preliminary data.</text>
</comment>
<sequence>MFREHRAKAGVLAIGAERRRMSNVGAAYNKISMSTRRLAQGVYLDVLGNGIDPPDAACPDPFEEEWRSIRM</sequence>
<proteinExistence type="predicted"/>
<dbReference type="Proteomes" id="UP000284706">
    <property type="component" value="Unassembled WGS sequence"/>
</dbReference>
<name>A0A409W9D5_9AGAR</name>
<keyword evidence="2" id="KW-1185">Reference proteome</keyword>
<dbReference type="AlphaFoldDB" id="A0A409W9D5"/>
<organism evidence="1 2">
    <name type="scientific">Gymnopilus dilepis</name>
    <dbReference type="NCBI Taxonomy" id="231916"/>
    <lineage>
        <taxon>Eukaryota</taxon>
        <taxon>Fungi</taxon>
        <taxon>Dikarya</taxon>
        <taxon>Basidiomycota</taxon>
        <taxon>Agaricomycotina</taxon>
        <taxon>Agaricomycetes</taxon>
        <taxon>Agaricomycetidae</taxon>
        <taxon>Agaricales</taxon>
        <taxon>Agaricineae</taxon>
        <taxon>Hymenogastraceae</taxon>
        <taxon>Gymnopilus</taxon>
    </lineage>
</organism>